<evidence type="ECO:0000256" key="2">
    <source>
        <dbReference type="ARBA" id="ARBA00022803"/>
    </source>
</evidence>
<accession>A0A368H5U8</accession>
<dbReference type="AlphaFoldDB" id="A0A368H5U8"/>
<dbReference type="SUPFAM" id="SSF48452">
    <property type="entry name" value="TPR-like"/>
    <property type="match status" value="1"/>
</dbReference>
<organism evidence="3 4">
    <name type="scientific">Ancylostoma caninum</name>
    <name type="common">Dog hookworm</name>
    <dbReference type="NCBI Taxonomy" id="29170"/>
    <lineage>
        <taxon>Eukaryota</taxon>
        <taxon>Metazoa</taxon>
        <taxon>Ecdysozoa</taxon>
        <taxon>Nematoda</taxon>
        <taxon>Chromadorea</taxon>
        <taxon>Rhabditida</taxon>
        <taxon>Rhabditina</taxon>
        <taxon>Rhabditomorpha</taxon>
        <taxon>Strongyloidea</taxon>
        <taxon>Ancylostomatidae</taxon>
        <taxon>Ancylostomatinae</taxon>
        <taxon>Ancylostoma</taxon>
    </lineage>
</organism>
<name>A0A368H5U8_ANCCA</name>
<dbReference type="OrthoDB" id="343875at2759"/>
<evidence type="ECO:0000313" key="3">
    <source>
        <dbReference type="EMBL" id="RCN51971.1"/>
    </source>
</evidence>
<dbReference type="GO" id="GO:0016593">
    <property type="term" value="C:Cdc73/Paf1 complex"/>
    <property type="evidence" value="ECO:0007669"/>
    <property type="project" value="TreeGrafter"/>
</dbReference>
<dbReference type="PANTHER" id="PTHR14027:SF2">
    <property type="entry name" value="RNA POLYMERASE-ASSOCIATED PROTEIN CTR9 HOMOLOG"/>
    <property type="match status" value="1"/>
</dbReference>
<keyword evidence="2" id="KW-0802">TPR repeat</keyword>
<dbReference type="PANTHER" id="PTHR14027">
    <property type="entry name" value="RNA POLYMERASE-ASSOCIATED PROTEIN CTR9"/>
    <property type="match status" value="1"/>
</dbReference>
<proteinExistence type="predicted"/>
<protein>
    <recommendedName>
        <fullName evidence="5">Tetratricopeptide repeat protein</fullName>
    </recommendedName>
</protein>
<dbReference type="InterPro" id="IPR011990">
    <property type="entry name" value="TPR-like_helical_dom_sf"/>
</dbReference>
<dbReference type="GO" id="GO:0006355">
    <property type="term" value="P:regulation of DNA-templated transcription"/>
    <property type="evidence" value="ECO:0007669"/>
    <property type="project" value="InterPro"/>
</dbReference>
<evidence type="ECO:0000256" key="1">
    <source>
        <dbReference type="ARBA" id="ARBA00022737"/>
    </source>
</evidence>
<gene>
    <name evidence="3" type="ORF">ANCCAN_01758</name>
</gene>
<dbReference type="InterPro" id="IPR031101">
    <property type="entry name" value="Ctr9"/>
</dbReference>
<reference evidence="3 4" key="1">
    <citation type="submission" date="2014-10" db="EMBL/GenBank/DDBJ databases">
        <title>Draft genome of the hookworm Ancylostoma caninum.</title>
        <authorList>
            <person name="Mitreva M."/>
        </authorList>
    </citation>
    <scope>NUCLEOTIDE SEQUENCE [LARGE SCALE GENOMIC DNA]</scope>
    <source>
        <strain evidence="3 4">Baltimore</strain>
    </source>
</reference>
<dbReference type="EMBL" id="JOJR01000009">
    <property type="protein sequence ID" value="RCN51971.1"/>
    <property type="molecule type" value="Genomic_DNA"/>
</dbReference>
<comment type="caution">
    <text evidence="3">The sequence shown here is derived from an EMBL/GenBank/DDBJ whole genome shotgun (WGS) entry which is preliminary data.</text>
</comment>
<keyword evidence="4" id="KW-1185">Reference proteome</keyword>
<evidence type="ECO:0000313" key="4">
    <source>
        <dbReference type="Proteomes" id="UP000252519"/>
    </source>
</evidence>
<sequence length="151" mass="17167">MRALDIFAAYYVKLGHKERTSYERKRDLFSKATLLYTTADRIKMYDMPHLTGRAYFCLLEARASKVDQADQQFNFVLKQDAYDIPAMMGKAIIAFSKQDYKTALYFLKRVCDYPCLYYEPSGAGADDRSGAAQVSCGGREAIARGQPLQQL</sequence>
<evidence type="ECO:0008006" key="5">
    <source>
        <dbReference type="Google" id="ProtNLM"/>
    </source>
</evidence>
<dbReference type="GO" id="GO:0006368">
    <property type="term" value="P:transcription elongation by RNA polymerase II"/>
    <property type="evidence" value="ECO:0007669"/>
    <property type="project" value="TreeGrafter"/>
</dbReference>
<dbReference type="STRING" id="29170.A0A368H5U8"/>
<dbReference type="GO" id="GO:0000993">
    <property type="term" value="F:RNA polymerase II complex binding"/>
    <property type="evidence" value="ECO:0007669"/>
    <property type="project" value="TreeGrafter"/>
</dbReference>
<keyword evidence="1" id="KW-0677">Repeat</keyword>
<dbReference type="Proteomes" id="UP000252519">
    <property type="component" value="Unassembled WGS sequence"/>
</dbReference>